<evidence type="ECO:0000313" key="11">
    <source>
        <dbReference type="Proteomes" id="UP000054321"/>
    </source>
</evidence>
<dbReference type="FunCoup" id="A0A0C3GSW8">
    <property type="interactions" value="867"/>
</dbReference>
<feature type="transmembrane region" description="Helical" evidence="8">
    <location>
        <begin position="52"/>
        <end position="69"/>
    </location>
</feature>
<dbReference type="CDD" id="cd17364">
    <property type="entry name" value="MFS_PhT"/>
    <property type="match status" value="1"/>
</dbReference>
<gene>
    <name evidence="10" type="ORF">OIDMADRAFT_172740</name>
</gene>
<feature type="transmembrane region" description="Helical" evidence="8">
    <location>
        <begin position="225"/>
        <end position="243"/>
    </location>
</feature>
<dbReference type="STRING" id="913774.A0A0C3GSW8"/>
<feature type="transmembrane region" description="Helical" evidence="8">
    <location>
        <begin position="111"/>
        <end position="128"/>
    </location>
</feature>
<name>A0A0C3GSW8_OIDMZ</name>
<dbReference type="PROSITE" id="PS00216">
    <property type="entry name" value="SUGAR_TRANSPORT_1"/>
    <property type="match status" value="1"/>
</dbReference>
<dbReference type="OrthoDB" id="433512at2759"/>
<dbReference type="InterPro" id="IPR004738">
    <property type="entry name" value="Phos_permease"/>
</dbReference>
<evidence type="ECO:0000256" key="4">
    <source>
        <dbReference type="ARBA" id="ARBA00022692"/>
    </source>
</evidence>
<dbReference type="SUPFAM" id="SSF103473">
    <property type="entry name" value="MFS general substrate transporter"/>
    <property type="match status" value="1"/>
</dbReference>
<evidence type="ECO:0000313" key="10">
    <source>
        <dbReference type="EMBL" id="KIM94429.1"/>
    </source>
</evidence>
<keyword evidence="3" id="KW-0592">Phosphate transport</keyword>
<dbReference type="EMBL" id="KN832890">
    <property type="protein sequence ID" value="KIM94429.1"/>
    <property type="molecule type" value="Genomic_DNA"/>
</dbReference>
<dbReference type="InParanoid" id="A0A0C3GSW8"/>
<dbReference type="InterPro" id="IPR005828">
    <property type="entry name" value="MFS_sugar_transport-like"/>
</dbReference>
<feature type="compositionally biased region" description="Polar residues" evidence="7">
    <location>
        <begin position="536"/>
        <end position="546"/>
    </location>
</feature>
<comment type="subcellular location">
    <subcellularLocation>
        <location evidence="1">Membrane</location>
        <topology evidence="1">Multi-pass membrane protein</topology>
    </subcellularLocation>
</comment>
<evidence type="ECO:0000259" key="9">
    <source>
        <dbReference type="PROSITE" id="PS50850"/>
    </source>
</evidence>
<reference evidence="11" key="2">
    <citation type="submission" date="2015-01" db="EMBL/GenBank/DDBJ databases">
        <title>Evolutionary Origins and Diversification of the Mycorrhizal Mutualists.</title>
        <authorList>
            <consortium name="DOE Joint Genome Institute"/>
            <consortium name="Mycorrhizal Genomics Consortium"/>
            <person name="Kohler A."/>
            <person name="Kuo A."/>
            <person name="Nagy L.G."/>
            <person name="Floudas D."/>
            <person name="Copeland A."/>
            <person name="Barry K.W."/>
            <person name="Cichocki N."/>
            <person name="Veneault-Fourrey C."/>
            <person name="LaButti K."/>
            <person name="Lindquist E.A."/>
            <person name="Lipzen A."/>
            <person name="Lundell T."/>
            <person name="Morin E."/>
            <person name="Murat C."/>
            <person name="Riley R."/>
            <person name="Ohm R."/>
            <person name="Sun H."/>
            <person name="Tunlid A."/>
            <person name="Henrissat B."/>
            <person name="Grigoriev I.V."/>
            <person name="Hibbett D.S."/>
            <person name="Martin F."/>
        </authorList>
    </citation>
    <scope>NUCLEOTIDE SEQUENCE [LARGE SCALE GENOMIC DNA]</scope>
    <source>
        <strain evidence="11">Zn</strain>
    </source>
</reference>
<organism evidence="10 11">
    <name type="scientific">Oidiodendron maius (strain Zn)</name>
    <dbReference type="NCBI Taxonomy" id="913774"/>
    <lineage>
        <taxon>Eukaryota</taxon>
        <taxon>Fungi</taxon>
        <taxon>Dikarya</taxon>
        <taxon>Ascomycota</taxon>
        <taxon>Pezizomycotina</taxon>
        <taxon>Leotiomycetes</taxon>
        <taxon>Leotiomycetes incertae sedis</taxon>
        <taxon>Myxotrichaceae</taxon>
        <taxon>Oidiodendron</taxon>
    </lineage>
</organism>
<keyword evidence="2" id="KW-0813">Transport</keyword>
<accession>A0A0C3GSW8</accession>
<keyword evidence="5 8" id="KW-1133">Transmembrane helix</keyword>
<sequence>MATDLTVADDNSATDLNTRRRIALAEIDNAPLGWYHLRACIVAGVGFFTDQYDIFTVSMLTTMLGIVYWPQKKGAMPTPSDTAIKVATSGGTVIGQVGFGILADIVGRKRMYGVELIIIIIATLGQALSAPGPGLSIVGVLIFWRVIMGIGIGGDYPLSSIITSEFASTKWRGFMMAGVFSMQGIGQLVGGIVMLVVTVGFKGSLQTAKSYATCTGVCSLAVDKMWRVLVGFGAVPACLALYYRLTIPETPRYTFDIARDVEKARVDVQAYMTGKHEGVPPSEIKRLEVLAQSDSLDLPKGSFRDFVQYFSKWKNGKILLGTAGSWFCLDVAFYGLGLNSSTVLGAIGWTGGSDVYHILYKVASGNIILVCAGALPGYWATMFTVDIIGRRPIQMMGFVVLTLLFLVWGFDYKHLSSNSMLGIYILAQFFFNFGPNATTFLVPGECFPTRYRSTGHGISAASGKIGSIIAQAALAPLRVTGAKPGATGAAANPWQNNVMKIYAFFMLLGCFTTLLIPETKRKTLEEMSGEDEAVSIVQQDVHGNSSEGERKP</sequence>
<feature type="region of interest" description="Disordered" evidence="7">
    <location>
        <begin position="526"/>
        <end position="552"/>
    </location>
</feature>
<evidence type="ECO:0000256" key="7">
    <source>
        <dbReference type="SAM" id="MobiDB-lite"/>
    </source>
</evidence>
<dbReference type="PROSITE" id="PS50850">
    <property type="entry name" value="MFS"/>
    <property type="match status" value="1"/>
</dbReference>
<proteinExistence type="predicted"/>
<keyword evidence="4 8" id="KW-0812">Transmembrane</keyword>
<dbReference type="InterPro" id="IPR005829">
    <property type="entry name" value="Sugar_transporter_CS"/>
</dbReference>
<evidence type="ECO:0000256" key="3">
    <source>
        <dbReference type="ARBA" id="ARBA00022592"/>
    </source>
</evidence>
<protein>
    <recommendedName>
        <fullName evidence="9">Major facilitator superfamily (MFS) profile domain-containing protein</fullName>
    </recommendedName>
</protein>
<evidence type="ECO:0000256" key="8">
    <source>
        <dbReference type="SAM" id="Phobius"/>
    </source>
</evidence>
<feature type="transmembrane region" description="Helical" evidence="8">
    <location>
        <begin position="501"/>
        <end position="517"/>
    </location>
</feature>
<feature type="transmembrane region" description="Helical" evidence="8">
    <location>
        <begin position="393"/>
        <end position="410"/>
    </location>
</feature>
<dbReference type="InterPro" id="IPR020846">
    <property type="entry name" value="MFS_dom"/>
</dbReference>
<dbReference type="PANTHER" id="PTHR24064">
    <property type="entry name" value="SOLUTE CARRIER FAMILY 22 MEMBER"/>
    <property type="match status" value="1"/>
</dbReference>
<dbReference type="Pfam" id="PF00083">
    <property type="entry name" value="Sugar_tr"/>
    <property type="match status" value="1"/>
</dbReference>
<evidence type="ECO:0000256" key="1">
    <source>
        <dbReference type="ARBA" id="ARBA00004141"/>
    </source>
</evidence>
<feature type="transmembrane region" description="Helical" evidence="8">
    <location>
        <begin position="134"/>
        <end position="153"/>
    </location>
</feature>
<dbReference type="GO" id="GO:0005315">
    <property type="term" value="F:phosphate transmembrane transporter activity"/>
    <property type="evidence" value="ECO:0007669"/>
    <property type="project" value="InterPro"/>
</dbReference>
<feature type="transmembrane region" description="Helical" evidence="8">
    <location>
        <begin position="174"/>
        <end position="201"/>
    </location>
</feature>
<keyword evidence="6 8" id="KW-0472">Membrane</keyword>
<dbReference type="HOGENOM" id="CLU_001265_46_14_1"/>
<dbReference type="AlphaFoldDB" id="A0A0C3GSW8"/>
<dbReference type="GO" id="GO:0006817">
    <property type="term" value="P:phosphate ion transport"/>
    <property type="evidence" value="ECO:0007669"/>
    <property type="project" value="UniProtKB-KW"/>
</dbReference>
<reference evidence="10 11" key="1">
    <citation type="submission" date="2014-04" db="EMBL/GenBank/DDBJ databases">
        <authorList>
            <consortium name="DOE Joint Genome Institute"/>
            <person name="Kuo A."/>
            <person name="Martino E."/>
            <person name="Perotto S."/>
            <person name="Kohler A."/>
            <person name="Nagy L.G."/>
            <person name="Floudas D."/>
            <person name="Copeland A."/>
            <person name="Barry K.W."/>
            <person name="Cichocki N."/>
            <person name="Veneault-Fourrey C."/>
            <person name="LaButti K."/>
            <person name="Lindquist E.A."/>
            <person name="Lipzen A."/>
            <person name="Lundell T."/>
            <person name="Morin E."/>
            <person name="Murat C."/>
            <person name="Sun H."/>
            <person name="Tunlid A."/>
            <person name="Henrissat B."/>
            <person name="Grigoriev I.V."/>
            <person name="Hibbett D.S."/>
            <person name="Martin F."/>
            <person name="Nordberg H.P."/>
            <person name="Cantor M.N."/>
            <person name="Hua S.X."/>
        </authorList>
    </citation>
    <scope>NUCLEOTIDE SEQUENCE [LARGE SCALE GENOMIC DNA]</scope>
    <source>
        <strain evidence="10 11">Zn</strain>
    </source>
</reference>
<keyword evidence="11" id="KW-1185">Reference proteome</keyword>
<dbReference type="PROSITE" id="PS00217">
    <property type="entry name" value="SUGAR_TRANSPORT_2"/>
    <property type="match status" value="1"/>
</dbReference>
<feature type="transmembrane region" description="Helical" evidence="8">
    <location>
        <begin position="318"/>
        <end position="338"/>
    </location>
</feature>
<dbReference type="InterPro" id="IPR036259">
    <property type="entry name" value="MFS_trans_sf"/>
</dbReference>
<dbReference type="GO" id="GO:0016020">
    <property type="term" value="C:membrane"/>
    <property type="evidence" value="ECO:0007669"/>
    <property type="project" value="UniProtKB-SubCell"/>
</dbReference>
<evidence type="ECO:0000256" key="2">
    <source>
        <dbReference type="ARBA" id="ARBA00022448"/>
    </source>
</evidence>
<feature type="transmembrane region" description="Helical" evidence="8">
    <location>
        <begin position="358"/>
        <end position="381"/>
    </location>
</feature>
<dbReference type="Gene3D" id="1.20.1250.20">
    <property type="entry name" value="MFS general substrate transporter like domains"/>
    <property type="match status" value="2"/>
</dbReference>
<evidence type="ECO:0000256" key="5">
    <source>
        <dbReference type="ARBA" id="ARBA00022989"/>
    </source>
</evidence>
<evidence type="ECO:0000256" key="6">
    <source>
        <dbReference type="ARBA" id="ARBA00023136"/>
    </source>
</evidence>
<feature type="domain" description="Major facilitator superfamily (MFS) profile" evidence="9">
    <location>
        <begin position="39"/>
        <end position="521"/>
    </location>
</feature>
<dbReference type="Proteomes" id="UP000054321">
    <property type="component" value="Unassembled WGS sequence"/>
</dbReference>
<dbReference type="NCBIfam" id="TIGR00887">
    <property type="entry name" value="2A0109"/>
    <property type="match status" value="1"/>
</dbReference>